<keyword evidence="2" id="KW-1185">Reference proteome</keyword>
<evidence type="ECO:0000313" key="2">
    <source>
        <dbReference type="Proteomes" id="UP001161017"/>
    </source>
</evidence>
<protein>
    <submittedName>
        <fullName evidence="1">Uncharacterized protein</fullName>
    </submittedName>
</protein>
<proteinExistence type="predicted"/>
<name>A0AA43TXJ4_9LECA</name>
<gene>
    <name evidence="1" type="ORF">OHK93_007376</name>
</gene>
<dbReference type="PANTHER" id="PTHR35394:SF5">
    <property type="entry name" value="DUF3176 DOMAIN-CONTAINING PROTEIN"/>
    <property type="match status" value="1"/>
</dbReference>
<dbReference type="InterPro" id="IPR021514">
    <property type="entry name" value="DUF3176"/>
</dbReference>
<comment type="caution">
    <text evidence="1">The sequence shown here is derived from an EMBL/GenBank/DDBJ whole genome shotgun (WGS) entry which is preliminary data.</text>
</comment>
<dbReference type="PANTHER" id="PTHR35394">
    <property type="entry name" value="DUF3176 DOMAIN-CONTAINING PROTEIN"/>
    <property type="match status" value="1"/>
</dbReference>
<sequence>MSQELWLWLSSKRRREGHQAVLGDLEKSDAASRGAWGSLLFLLKPNGRWLASLGAVVTILALGFSTFNQQLVAYGISPVADNALKPGIVPRIESYAAFEGDGSEGG</sequence>
<accession>A0AA43TXJ4</accession>
<dbReference type="Pfam" id="PF11374">
    <property type="entry name" value="DUF3176"/>
    <property type="match status" value="1"/>
</dbReference>
<reference evidence="1" key="1">
    <citation type="journal article" date="2023" name="Genome Biol. Evol.">
        <title>First Whole Genome Sequence and Flow Cytometry Genome Size Data for the Lichen-Forming Fungus Ramalina farinacea (Ascomycota).</title>
        <authorList>
            <person name="Llewellyn T."/>
            <person name="Mian S."/>
            <person name="Hill R."/>
            <person name="Leitch I.J."/>
            <person name="Gaya E."/>
        </authorList>
    </citation>
    <scope>NUCLEOTIDE SEQUENCE</scope>
    <source>
        <strain evidence="1">LIQ254RAFAR</strain>
    </source>
</reference>
<organism evidence="1 2">
    <name type="scientific">Ramalina farinacea</name>
    <dbReference type="NCBI Taxonomy" id="258253"/>
    <lineage>
        <taxon>Eukaryota</taxon>
        <taxon>Fungi</taxon>
        <taxon>Dikarya</taxon>
        <taxon>Ascomycota</taxon>
        <taxon>Pezizomycotina</taxon>
        <taxon>Lecanoromycetes</taxon>
        <taxon>OSLEUM clade</taxon>
        <taxon>Lecanoromycetidae</taxon>
        <taxon>Lecanorales</taxon>
        <taxon>Lecanorineae</taxon>
        <taxon>Ramalinaceae</taxon>
        <taxon>Ramalina</taxon>
    </lineage>
</organism>
<evidence type="ECO:0000313" key="1">
    <source>
        <dbReference type="EMBL" id="MDI1488102.1"/>
    </source>
</evidence>
<dbReference type="Proteomes" id="UP001161017">
    <property type="component" value="Unassembled WGS sequence"/>
</dbReference>
<dbReference type="AlphaFoldDB" id="A0AA43TXJ4"/>
<dbReference type="EMBL" id="JAPUFD010000007">
    <property type="protein sequence ID" value="MDI1488102.1"/>
    <property type="molecule type" value="Genomic_DNA"/>
</dbReference>